<evidence type="ECO:0000313" key="2">
    <source>
        <dbReference type="EMBL" id="MEI4548180.1"/>
    </source>
</evidence>
<dbReference type="RefSeq" id="WP_336434245.1">
    <property type="nucleotide sequence ID" value="NZ_JBAWKS010000001.1"/>
</dbReference>
<evidence type="ECO:0000313" key="3">
    <source>
        <dbReference type="Proteomes" id="UP001382455"/>
    </source>
</evidence>
<organism evidence="2 3">
    <name type="scientific">Pseudoalteromonas spongiae</name>
    <dbReference type="NCBI Taxonomy" id="298657"/>
    <lineage>
        <taxon>Bacteria</taxon>
        <taxon>Pseudomonadati</taxon>
        <taxon>Pseudomonadota</taxon>
        <taxon>Gammaproteobacteria</taxon>
        <taxon>Alteromonadales</taxon>
        <taxon>Pseudoalteromonadaceae</taxon>
        <taxon>Pseudoalteromonas</taxon>
    </lineage>
</organism>
<keyword evidence="3" id="KW-1185">Reference proteome</keyword>
<dbReference type="Gene3D" id="2.60.40.10">
    <property type="entry name" value="Immunoglobulins"/>
    <property type="match status" value="1"/>
</dbReference>
<evidence type="ECO:0000256" key="1">
    <source>
        <dbReference type="SAM" id="SignalP"/>
    </source>
</evidence>
<dbReference type="PROSITE" id="PS51257">
    <property type="entry name" value="PROKAR_LIPOPROTEIN"/>
    <property type="match status" value="1"/>
</dbReference>
<dbReference type="EMBL" id="JBAWKS010000001">
    <property type="protein sequence ID" value="MEI4548180.1"/>
    <property type="molecule type" value="Genomic_DNA"/>
</dbReference>
<accession>A0ABU8EMK4</accession>
<sequence length="714" mass="81220">MMNRMFMLSLTTLLLAACGSSEPKKPESVNQAPTVSIPNVGEVINLQTVEFSASANDADNNLVSTEFSLSSNGEVLVTSDTTNFTYQFPYSEVDVGYQLSITATDSDGLSANSVQEFTVPASNISIKAYEPVVSLQEANFEIELSNIDTSLLETSLTLQYLNDNIASHNSNLVYEFPIHTEKTPYKLKLEVYNAGKKIIENISSFEIDPISVSFELPFNSISMRYIDVIAKVENIAENNLSSNLILSNPEYQIETLASNHIRFFAHKKYTADNGKENKPQGDGYSEEISAIFTFNNEEYTFDFSIQPFQSAPIWPVRKSATNLQHLNTNKSSIDVDKCLNGDEHNIKLFKHDFNDDGMDDFYCVDESGSDYVLYFYLSQGADSYLEQIVSTDLYQNYANYLLANHNDKPYFLAVDSQRNIMLFEYNATNQNVELKNTFPTESELGYSKGFYFSASNSGFLLGLTYPENDYDDLYGYADYTISISDFTYYENDLIENKNIILEKVDFSNFIELAYDDVNEDGISELVFHFSDKELDVKPSERLILINNDFSKSIDFGEFHTISRQNIDEDPYQEIIAEGFVIVGSKPLDSYKHWKLTGKSHLTLNELGEKQVNKLEDFLNNDLFFYFYSYDFPADPNNNLSFLVYIPYELNEVSSPHYLTLDEHVLIKNEVTPDGIEDKDGDGDLDLIIYPSSWIENPNGYPIQAIIDNYKQEQK</sequence>
<feature type="signal peptide" evidence="1">
    <location>
        <begin position="1"/>
        <end position="16"/>
    </location>
</feature>
<dbReference type="InterPro" id="IPR013783">
    <property type="entry name" value="Ig-like_fold"/>
</dbReference>
<name>A0ABU8EMK4_9GAMM</name>
<gene>
    <name evidence="2" type="ORF">WAE96_00425</name>
</gene>
<comment type="caution">
    <text evidence="2">The sequence shown here is derived from an EMBL/GenBank/DDBJ whole genome shotgun (WGS) entry which is preliminary data.</text>
</comment>
<proteinExistence type="predicted"/>
<feature type="chain" id="PRO_5046355641" description="Cadherin domain-containing protein" evidence="1">
    <location>
        <begin position="17"/>
        <end position="714"/>
    </location>
</feature>
<keyword evidence="1" id="KW-0732">Signal</keyword>
<evidence type="ECO:0008006" key="4">
    <source>
        <dbReference type="Google" id="ProtNLM"/>
    </source>
</evidence>
<dbReference type="Proteomes" id="UP001382455">
    <property type="component" value="Unassembled WGS sequence"/>
</dbReference>
<reference evidence="2 3" key="1">
    <citation type="submission" date="2023-12" db="EMBL/GenBank/DDBJ databases">
        <title>Friends and Foes: Symbiotic and Algicidal bacterial influence on Karenia brevis blooms.</title>
        <authorList>
            <person name="Fei C."/>
            <person name="Mohamed A.R."/>
            <person name="Booker A."/>
            <person name="Arshad M."/>
            <person name="Klass S."/>
            <person name="Ahn S."/>
            <person name="Gilbert P.M."/>
            <person name="Heil C.A."/>
            <person name="Martinez J.M."/>
            <person name="Amin S.A."/>
        </authorList>
    </citation>
    <scope>NUCLEOTIDE SEQUENCE [LARGE SCALE GENOMIC DNA]</scope>
    <source>
        <strain evidence="2 3">CE15</strain>
    </source>
</reference>
<protein>
    <recommendedName>
        <fullName evidence="4">Cadherin domain-containing protein</fullName>
    </recommendedName>
</protein>